<dbReference type="GO" id="GO:0009306">
    <property type="term" value="P:protein secretion"/>
    <property type="evidence" value="ECO:0007669"/>
    <property type="project" value="InterPro"/>
</dbReference>
<keyword evidence="4 7" id="KW-0812">Transmembrane</keyword>
<feature type="transmembrane region" description="Helical" evidence="7">
    <location>
        <begin position="52"/>
        <end position="72"/>
    </location>
</feature>
<dbReference type="RefSeq" id="WP_162361733.1">
    <property type="nucleotide sequence ID" value="NZ_CP047591.1"/>
</dbReference>
<dbReference type="Proteomes" id="UP000463883">
    <property type="component" value="Chromosome"/>
</dbReference>
<name>A0A6P1MFL3_9FIRM</name>
<accession>A0A6P1MFL3</accession>
<feature type="transmembrane region" description="Helical" evidence="7">
    <location>
        <begin position="12"/>
        <end position="40"/>
    </location>
</feature>
<dbReference type="Pfam" id="PF01313">
    <property type="entry name" value="Bac_export_3"/>
    <property type="match status" value="1"/>
</dbReference>
<evidence type="ECO:0000256" key="4">
    <source>
        <dbReference type="ARBA" id="ARBA00022692"/>
    </source>
</evidence>
<dbReference type="PRINTS" id="PR00952">
    <property type="entry name" value="TYPE3IMQPROT"/>
</dbReference>
<proteinExistence type="inferred from homology"/>
<protein>
    <submittedName>
        <fullName evidence="8">Flagellar type III secretion system protein FliQ</fullName>
    </submittedName>
</protein>
<evidence type="ECO:0000313" key="9">
    <source>
        <dbReference type="Proteomes" id="UP000463883"/>
    </source>
</evidence>
<evidence type="ECO:0000256" key="6">
    <source>
        <dbReference type="ARBA" id="ARBA00023136"/>
    </source>
</evidence>
<comment type="subcellular location">
    <subcellularLocation>
        <location evidence="1">Cell membrane</location>
        <topology evidence="1">Multi-pass membrane protein</topology>
    </subcellularLocation>
</comment>
<keyword evidence="3" id="KW-1003">Cell membrane</keyword>
<keyword evidence="8" id="KW-0969">Cilium</keyword>
<reference evidence="8 9" key="1">
    <citation type="submission" date="2020-01" db="EMBL/GenBank/DDBJ databases">
        <title>Genomic analysis of Aminipila sp. CBA3637.</title>
        <authorList>
            <person name="Kim Y.B."/>
            <person name="Roh S.W."/>
        </authorList>
    </citation>
    <scope>NUCLEOTIDE SEQUENCE [LARGE SCALE GENOMIC DNA]</scope>
    <source>
        <strain evidence="8 9">CBA3637</strain>
    </source>
</reference>
<evidence type="ECO:0000256" key="5">
    <source>
        <dbReference type="ARBA" id="ARBA00022989"/>
    </source>
</evidence>
<dbReference type="InterPro" id="IPR002191">
    <property type="entry name" value="Bac_export_3"/>
</dbReference>
<evidence type="ECO:0000313" key="8">
    <source>
        <dbReference type="EMBL" id="QHI71963.1"/>
    </source>
</evidence>
<dbReference type="AlphaFoldDB" id="A0A6P1MFL3"/>
<dbReference type="PANTHER" id="PTHR34040">
    <property type="entry name" value="FLAGELLAR BIOSYNTHETIC PROTEIN FLIQ"/>
    <property type="match status" value="1"/>
</dbReference>
<organism evidence="8 9">
    <name type="scientific">Aminipila terrae</name>
    <dbReference type="NCBI Taxonomy" id="2697030"/>
    <lineage>
        <taxon>Bacteria</taxon>
        <taxon>Bacillati</taxon>
        <taxon>Bacillota</taxon>
        <taxon>Clostridia</taxon>
        <taxon>Peptostreptococcales</taxon>
        <taxon>Anaerovoracaceae</taxon>
        <taxon>Aminipila</taxon>
    </lineage>
</organism>
<dbReference type="KEGG" id="amic:Ami3637_05760"/>
<dbReference type="PANTHER" id="PTHR34040:SF2">
    <property type="entry name" value="FLAGELLAR BIOSYNTHETIC PROTEIN FLIQ"/>
    <property type="match status" value="1"/>
</dbReference>
<dbReference type="EMBL" id="CP047591">
    <property type="protein sequence ID" value="QHI71963.1"/>
    <property type="molecule type" value="Genomic_DNA"/>
</dbReference>
<keyword evidence="8" id="KW-0966">Cell projection</keyword>
<keyword evidence="6 7" id="KW-0472">Membrane</keyword>
<evidence type="ECO:0000256" key="2">
    <source>
        <dbReference type="ARBA" id="ARBA00006156"/>
    </source>
</evidence>
<sequence>MDYYTPVFDMLHTAIMVAAKVSAPILLISMAVGLVIAIFQAATSIQEQTITFVPKLFIIGIILVVSGSWIMATMVDFTKAVFATMLEL</sequence>
<dbReference type="GO" id="GO:0005886">
    <property type="term" value="C:plasma membrane"/>
    <property type="evidence" value="ECO:0007669"/>
    <property type="project" value="UniProtKB-SubCell"/>
</dbReference>
<comment type="similarity">
    <text evidence="2">Belongs to the FliQ/MopD/SpaQ family.</text>
</comment>
<gene>
    <name evidence="8" type="primary">fliQ</name>
    <name evidence="8" type="ORF">Ami3637_05760</name>
</gene>
<evidence type="ECO:0000256" key="3">
    <source>
        <dbReference type="ARBA" id="ARBA00022475"/>
    </source>
</evidence>
<evidence type="ECO:0000256" key="1">
    <source>
        <dbReference type="ARBA" id="ARBA00004651"/>
    </source>
</evidence>
<keyword evidence="5 7" id="KW-1133">Transmembrane helix</keyword>
<dbReference type="PIRSF" id="PIRSF004669">
    <property type="entry name" value="FliQ"/>
    <property type="match status" value="1"/>
</dbReference>
<keyword evidence="9" id="KW-1185">Reference proteome</keyword>
<keyword evidence="8" id="KW-0282">Flagellum</keyword>
<evidence type="ECO:0000256" key="7">
    <source>
        <dbReference type="SAM" id="Phobius"/>
    </source>
</evidence>